<proteinExistence type="predicted"/>
<dbReference type="InterPro" id="IPR036444">
    <property type="entry name" value="PLipase_A2_dom_sf"/>
</dbReference>
<organism evidence="1 2">
    <name type="scientific">Oikopleura dioica</name>
    <name type="common">Tunicate</name>
    <dbReference type="NCBI Taxonomy" id="34765"/>
    <lineage>
        <taxon>Eukaryota</taxon>
        <taxon>Metazoa</taxon>
        <taxon>Chordata</taxon>
        <taxon>Tunicata</taxon>
        <taxon>Appendicularia</taxon>
        <taxon>Copelata</taxon>
        <taxon>Oikopleuridae</taxon>
        <taxon>Oikopleura</taxon>
    </lineage>
</organism>
<keyword evidence="2" id="KW-1185">Reference proteome</keyword>
<sequence length="280" mass="31074">MKIAISLIASVFGVPSEQINQRRPSTKEDTRDLWFAGSPSSESKWSNLRRVVNHFNPQIDHQRQIESYGCSCLNIFSYEGVSGGAAVDAIDRSCKHLKECYKCAKQWHGDDCDPANKKYEMFSRPGLSILAVNNEVGGDGEAAGCERALFECDQQYAKELINSLPSWDADKTIFSGLWDPQGNPEQCSGQSFSTEMPDRMMLGFDDNSQADSSFSSGQPVAMEADPTGVMTRPLMVGLWGNTRELMDNKQCCQSDEGLLTPFNSQKKQCCYGKPMPLRSC</sequence>
<accession>A0ABN7RMX9</accession>
<protein>
    <submittedName>
        <fullName evidence="1">Oidioi.mRNA.OKI2018_I69.PAR.g9920.t1.cds</fullName>
    </submittedName>
</protein>
<name>A0ABN7RMX9_OIKDI</name>
<dbReference type="Proteomes" id="UP001158576">
    <property type="component" value="Chromosome PAR"/>
</dbReference>
<reference evidence="1 2" key="1">
    <citation type="submission" date="2021-04" db="EMBL/GenBank/DDBJ databases">
        <authorList>
            <person name="Bliznina A."/>
        </authorList>
    </citation>
    <scope>NUCLEOTIDE SEQUENCE [LARGE SCALE GENOMIC DNA]</scope>
</reference>
<evidence type="ECO:0000313" key="1">
    <source>
        <dbReference type="EMBL" id="CAG5081592.1"/>
    </source>
</evidence>
<dbReference type="EMBL" id="OU015568">
    <property type="protein sequence ID" value="CAG5081592.1"/>
    <property type="molecule type" value="Genomic_DNA"/>
</dbReference>
<dbReference type="SUPFAM" id="SSF48619">
    <property type="entry name" value="Phospholipase A2, PLA2"/>
    <property type="match status" value="1"/>
</dbReference>
<dbReference type="Gene3D" id="1.20.90.10">
    <property type="entry name" value="Phospholipase A2 domain"/>
    <property type="match status" value="1"/>
</dbReference>
<evidence type="ECO:0000313" key="2">
    <source>
        <dbReference type="Proteomes" id="UP001158576"/>
    </source>
</evidence>
<gene>
    <name evidence="1" type="ORF">OKIOD_LOCUS1478</name>
</gene>